<comment type="caution">
    <text evidence="2">The sequence shown here is derived from an EMBL/GenBank/DDBJ whole genome shotgun (WGS) entry which is preliminary data.</text>
</comment>
<feature type="chain" id="PRO_5036781391" evidence="1">
    <location>
        <begin position="24"/>
        <end position="153"/>
    </location>
</feature>
<keyword evidence="3" id="KW-1185">Reference proteome</keyword>
<evidence type="ECO:0000256" key="1">
    <source>
        <dbReference type="SAM" id="SignalP"/>
    </source>
</evidence>
<sequence length="153" mass="16911">MRFLVLSIVSLVALASMSPAALASKPRRSLRIACVRVGNRLQCRRKAAPTLRLCPTDKRQLCVLPKGDQLQVKGWEVRANASGQITWQAPIRRASHYQVKIFGHGVTVEQIVDVAKLDVSGLLQPRNAYQVEITAYQGGKVITQTQQVVNLPE</sequence>
<evidence type="ECO:0000313" key="3">
    <source>
        <dbReference type="Proteomes" id="UP000625316"/>
    </source>
</evidence>
<name>A0A928VMA7_9CYAN</name>
<dbReference type="AlphaFoldDB" id="A0A928VMA7"/>
<evidence type="ECO:0000313" key="2">
    <source>
        <dbReference type="EMBL" id="MBE9031228.1"/>
    </source>
</evidence>
<organism evidence="2 3">
    <name type="scientific">Romeriopsis navalis LEGE 11480</name>
    <dbReference type="NCBI Taxonomy" id="2777977"/>
    <lineage>
        <taxon>Bacteria</taxon>
        <taxon>Bacillati</taxon>
        <taxon>Cyanobacteriota</taxon>
        <taxon>Cyanophyceae</taxon>
        <taxon>Leptolyngbyales</taxon>
        <taxon>Leptolyngbyaceae</taxon>
        <taxon>Romeriopsis</taxon>
        <taxon>Romeriopsis navalis</taxon>
    </lineage>
</organism>
<dbReference type="Proteomes" id="UP000625316">
    <property type="component" value="Unassembled WGS sequence"/>
</dbReference>
<accession>A0A928VMA7</accession>
<dbReference type="RefSeq" id="WP_264326057.1">
    <property type="nucleotide sequence ID" value="NZ_JADEXQ010000056.1"/>
</dbReference>
<reference evidence="2" key="1">
    <citation type="submission" date="2020-10" db="EMBL/GenBank/DDBJ databases">
        <authorList>
            <person name="Castelo-Branco R."/>
            <person name="Eusebio N."/>
            <person name="Adriana R."/>
            <person name="Vieira A."/>
            <person name="Brugerolle De Fraissinette N."/>
            <person name="Rezende De Castro R."/>
            <person name="Schneider M.P."/>
            <person name="Vasconcelos V."/>
            <person name="Leao P.N."/>
        </authorList>
    </citation>
    <scope>NUCLEOTIDE SEQUENCE</scope>
    <source>
        <strain evidence="2">LEGE 11480</strain>
    </source>
</reference>
<proteinExistence type="predicted"/>
<keyword evidence="1" id="KW-0732">Signal</keyword>
<gene>
    <name evidence="2" type="ORF">IQ266_15950</name>
</gene>
<dbReference type="EMBL" id="JADEXQ010000056">
    <property type="protein sequence ID" value="MBE9031228.1"/>
    <property type="molecule type" value="Genomic_DNA"/>
</dbReference>
<feature type="signal peptide" evidence="1">
    <location>
        <begin position="1"/>
        <end position="23"/>
    </location>
</feature>
<protein>
    <submittedName>
        <fullName evidence="2">Uncharacterized protein</fullName>
    </submittedName>
</protein>